<evidence type="ECO:0000256" key="6">
    <source>
        <dbReference type="HAMAP-Rule" id="MF_00993"/>
    </source>
</evidence>
<evidence type="ECO:0000313" key="10">
    <source>
        <dbReference type="EMBL" id="ADU96936.1"/>
    </source>
</evidence>
<dbReference type="SMART" id="SM00729">
    <property type="entry name" value="Elp3"/>
    <property type="match status" value="1"/>
</dbReference>
<accession>E8T241</accession>
<dbReference type="InterPro" id="IPR007197">
    <property type="entry name" value="rSAM"/>
</dbReference>
<dbReference type="InterPro" id="IPR034405">
    <property type="entry name" value="F420"/>
</dbReference>
<evidence type="ECO:0000259" key="9">
    <source>
        <dbReference type="PROSITE" id="PS51918"/>
    </source>
</evidence>
<dbReference type="PIRSF" id="PIRSF004762">
    <property type="entry name" value="CHP00423"/>
    <property type="match status" value="1"/>
</dbReference>
<dbReference type="CDD" id="cd01335">
    <property type="entry name" value="Radical_SAM"/>
    <property type="match status" value="1"/>
</dbReference>
<dbReference type="SFLD" id="SFLDS00029">
    <property type="entry name" value="Radical_SAM"/>
    <property type="match status" value="1"/>
</dbReference>
<evidence type="ECO:0000313" key="11">
    <source>
        <dbReference type="Proteomes" id="UP000006362"/>
    </source>
</evidence>
<dbReference type="GO" id="GO:0102573">
    <property type="term" value="F:aminodeoxyfutalosine synthase activity"/>
    <property type="evidence" value="ECO:0007669"/>
    <property type="project" value="UniProtKB-EC"/>
</dbReference>
<dbReference type="EMBL" id="CP002444">
    <property type="protein sequence ID" value="ADU96936.1"/>
    <property type="molecule type" value="Genomic_DNA"/>
</dbReference>
<dbReference type="InterPro" id="IPR058240">
    <property type="entry name" value="rSAM_sf"/>
</dbReference>
<dbReference type="SFLD" id="SFLDG01064">
    <property type="entry name" value="F420__menaquinone_cofactor_bio"/>
    <property type="match status" value="1"/>
</dbReference>
<dbReference type="InterPro" id="IPR006638">
    <property type="entry name" value="Elp3/MiaA/NifB-like_rSAM"/>
</dbReference>
<evidence type="ECO:0000256" key="8">
    <source>
        <dbReference type="PIRSR" id="PIRSR004762-2"/>
    </source>
</evidence>
<feature type="domain" description="Radical SAM core" evidence="9">
    <location>
        <begin position="64"/>
        <end position="294"/>
    </location>
</feature>
<dbReference type="Proteomes" id="UP000006362">
    <property type="component" value="Chromosome"/>
</dbReference>
<dbReference type="STRING" id="648996.Theam_0969"/>
<dbReference type="Pfam" id="PF04055">
    <property type="entry name" value="Radical_SAM"/>
    <property type="match status" value="1"/>
</dbReference>
<sequence length="370" mass="41833">MVQTQSILNPELVEDRELLPVAEKVEAGQRLSFEDGVKLFKTHDLLSLGRLADFANRRVNGSVVYFTVNRHVNLTNICVGTCKFCAFRKRKGEKGAYQLTVEELERKLLETPEVSEIHVVSGLHPDWGLKEIKEFLKTIKRLKPRAKIQALTAEEVDYLCRKEGLEPEEVLKELIECGLDALPGGGAEVFSGRVREKLCPEKLSAERYLEIHETAHKLGIRSNASILYGHIETVEERVEHLLRLRELQDRTGGFMAFISFAYQPKNTQLGGNFTTGFDDLKMLAVARLLLDNFRHVRAFWITLGEKLAQVSLHFGVNDLDGTVVEETITRSAGASGGSYMPKERLIKLIKEAGKLPVERDTLYNVIRVYQ</sequence>
<dbReference type="EC" id="2.5.1.120" evidence="6"/>
<evidence type="ECO:0000256" key="5">
    <source>
        <dbReference type="ARBA" id="ARBA00023014"/>
    </source>
</evidence>
<dbReference type="GO" id="GO:0051539">
    <property type="term" value="F:4 iron, 4 sulfur cluster binding"/>
    <property type="evidence" value="ECO:0007669"/>
    <property type="project" value="UniProtKB-KW"/>
</dbReference>
<dbReference type="HOGENOM" id="CLU_040406_1_0_0"/>
<comment type="catalytic activity">
    <reaction evidence="6">
        <text>3-[(1-carboxyvinyl)-oxy]benzoate + S-adenosyl-L-methionine + H2O = 6-amino-6-deoxyfutalosine + hydrogencarbonate + L-methionine + H(+)</text>
        <dbReference type="Rhea" id="RHEA:33075"/>
        <dbReference type="ChEBI" id="CHEBI:15377"/>
        <dbReference type="ChEBI" id="CHEBI:15378"/>
        <dbReference type="ChEBI" id="CHEBI:17544"/>
        <dbReference type="ChEBI" id="CHEBI:57844"/>
        <dbReference type="ChEBI" id="CHEBI:59789"/>
        <dbReference type="ChEBI" id="CHEBI:64286"/>
        <dbReference type="ChEBI" id="CHEBI:76981"/>
        <dbReference type="EC" id="2.5.1.120"/>
    </reaction>
</comment>
<dbReference type="PROSITE" id="PS51918">
    <property type="entry name" value="RADICAL_SAM"/>
    <property type="match status" value="1"/>
</dbReference>
<dbReference type="Gene3D" id="3.20.20.70">
    <property type="entry name" value="Aldolase class I"/>
    <property type="match status" value="1"/>
</dbReference>
<keyword evidence="3 6" id="KW-0479">Metal-binding</keyword>
<dbReference type="AlphaFoldDB" id="E8T241"/>
<dbReference type="Pfam" id="PF19288">
    <property type="entry name" value="CofH_C"/>
    <property type="match status" value="1"/>
</dbReference>
<dbReference type="GO" id="GO:0044689">
    <property type="term" value="F:7,8-didemethyl-8-hydroxy-5-deazariboflavin synthase activity"/>
    <property type="evidence" value="ECO:0007669"/>
    <property type="project" value="TreeGrafter"/>
</dbReference>
<proteinExistence type="inferred from homology"/>
<dbReference type="GO" id="GO:0005506">
    <property type="term" value="F:iron ion binding"/>
    <property type="evidence" value="ECO:0007669"/>
    <property type="project" value="UniProtKB-UniRule"/>
</dbReference>
<evidence type="ECO:0000256" key="7">
    <source>
        <dbReference type="PIRSR" id="PIRSR004762-1"/>
    </source>
</evidence>
<dbReference type="InterPro" id="IPR045567">
    <property type="entry name" value="CofH/MnqC-like_C"/>
</dbReference>
<keyword evidence="4 6" id="KW-0408">Iron</keyword>
<dbReference type="InterPro" id="IPR022432">
    <property type="entry name" value="MqnE"/>
</dbReference>
<feature type="binding site" evidence="6 7">
    <location>
        <position position="85"/>
    </location>
    <ligand>
        <name>[4Fe-4S] cluster</name>
        <dbReference type="ChEBI" id="CHEBI:49883"/>
        <note>4Fe-4S-S-AdoMet</note>
    </ligand>
</feature>
<keyword evidence="5 6" id="KW-0411">Iron-sulfur</keyword>
<keyword evidence="2 6" id="KW-0949">S-adenosyl-L-methionine</keyword>
<name>E8T241_THEA1</name>
<keyword evidence="6" id="KW-0808">Transferase</keyword>
<organism evidence="10 11">
    <name type="scientific">Thermovibrio ammonificans (strain DSM 15698 / JCM 12110 / HB-1)</name>
    <dbReference type="NCBI Taxonomy" id="648996"/>
    <lineage>
        <taxon>Bacteria</taxon>
        <taxon>Pseudomonadati</taxon>
        <taxon>Aquificota</taxon>
        <taxon>Aquificia</taxon>
        <taxon>Desulfurobacteriales</taxon>
        <taxon>Desulfurobacteriaceae</taxon>
        <taxon>Thermovibrio</taxon>
    </lineage>
</organism>
<dbReference type="UniPathway" id="UPA00079"/>
<dbReference type="PANTHER" id="PTHR43076:SF7">
    <property type="entry name" value="AMINODEOXYFUTALOSINE SYNTHASE"/>
    <property type="match status" value="1"/>
</dbReference>
<dbReference type="OrthoDB" id="9802027at2"/>
<dbReference type="SFLD" id="SFLDG01389">
    <property type="entry name" value="menaquinone_synthsis_involved"/>
    <property type="match status" value="1"/>
</dbReference>
<dbReference type="PANTHER" id="PTHR43076">
    <property type="entry name" value="FO SYNTHASE (COFH)"/>
    <property type="match status" value="1"/>
</dbReference>
<dbReference type="InterPro" id="IPR020050">
    <property type="entry name" value="FO_synthase_su2"/>
</dbReference>
<evidence type="ECO:0000256" key="4">
    <source>
        <dbReference type="ARBA" id="ARBA00023004"/>
    </source>
</evidence>
<dbReference type="NCBIfam" id="TIGR00423">
    <property type="entry name" value="CofH family radical SAM protein"/>
    <property type="match status" value="1"/>
</dbReference>
<evidence type="ECO:0000256" key="1">
    <source>
        <dbReference type="ARBA" id="ARBA00022485"/>
    </source>
</evidence>
<dbReference type="SFLD" id="SFLDF00343">
    <property type="entry name" value="aminofutalosine_synthase_(mqnE"/>
    <property type="match status" value="1"/>
</dbReference>
<dbReference type="KEGG" id="tam:Theam_0969"/>
<dbReference type="RefSeq" id="WP_013537722.1">
    <property type="nucleotide sequence ID" value="NC_014926.1"/>
</dbReference>
<dbReference type="HAMAP" id="MF_00993">
    <property type="entry name" value="MqnE"/>
    <property type="match status" value="1"/>
</dbReference>
<feature type="binding site" evidence="8">
    <location>
        <position position="84"/>
    </location>
    <ligand>
        <name>S-adenosyl-L-methionine</name>
        <dbReference type="ChEBI" id="CHEBI:59789"/>
    </ligand>
</feature>
<feature type="binding site" evidence="6 7">
    <location>
        <position position="78"/>
    </location>
    <ligand>
        <name>[4Fe-4S] cluster</name>
        <dbReference type="ChEBI" id="CHEBI:49883"/>
        <note>4Fe-4S-S-AdoMet</note>
    </ligand>
</feature>
<comment type="function">
    <text evidence="6">Radical SAM enzyme that catalyzes the addition of the adenosyl radical to the double bond of 3-[(1-carboxyvinyl)oxy]benzoate, leading to aminodeoxyfutalosine (AFL), a key intermediate in the formation of menaquinone (MK, vitamin K2) from chorismate.</text>
</comment>
<dbReference type="SFLD" id="SFLDF00342">
    <property type="entry name" value="cyclic_dehypoxanthine_futalosi"/>
    <property type="match status" value="1"/>
</dbReference>
<comment type="similarity">
    <text evidence="6">Belongs to the radical SAM superfamily. MqnE family.</text>
</comment>
<dbReference type="InterPro" id="IPR013785">
    <property type="entry name" value="Aldolase_TIM"/>
</dbReference>
<comment type="cofactor">
    <cofactor evidence="6 7">
        <name>[4Fe-4S] cluster</name>
        <dbReference type="ChEBI" id="CHEBI:49883"/>
    </cofactor>
    <text evidence="6 7">Binds 1 [4Fe-4S] cluster. The cluster is coordinated with 3 cysteines and an exchangeable S-adenosyl-L-methionine.</text>
</comment>
<feature type="binding site" evidence="6 7">
    <location>
        <position position="82"/>
    </location>
    <ligand>
        <name>[4Fe-4S] cluster</name>
        <dbReference type="ChEBI" id="CHEBI:49883"/>
        <note>4Fe-4S-S-AdoMet</note>
    </ligand>
</feature>
<keyword evidence="6" id="KW-0474">Menaquinone biosynthesis</keyword>
<dbReference type="eggNOG" id="COG1060">
    <property type="taxonomic scope" value="Bacteria"/>
</dbReference>
<dbReference type="SUPFAM" id="SSF102114">
    <property type="entry name" value="Radical SAM enzymes"/>
    <property type="match status" value="1"/>
</dbReference>
<dbReference type="GO" id="GO:0009234">
    <property type="term" value="P:menaquinone biosynthetic process"/>
    <property type="evidence" value="ECO:0007669"/>
    <property type="project" value="UniProtKB-UniRule"/>
</dbReference>
<protein>
    <recommendedName>
        <fullName evidence="6">Aminodeoxyfutalosine synthase</fullName>
        <shortName evidence="6">AFL synthase</shortName>
        <shortName evidence="6">Aminofutalosine synthase</shortName>
        <ecNumber evidence="6">2.5.1.120</ecNumber>
    </recommendedName>
    <alternativeName>
        <fullName evidence="6">Menaquinone biosynthetic enzyme MqnE</fullName>
    </alternativeName>
</protein>
<gene>
    <name evidence="6" type="primary">mqnE</name>
    <name evidence="10" type="ordered locus">Theam_0969</name>
</gene>
<keyword evidence="1 6" id="KW-0004">4Fe-4S</keyword>
<evidence type="ECO:0000256" key="3">
    <source>
        <dbReference type="ARBA" id="ARBA00022723"/>
    </source>
</evidence>
<comment type="pathway">
    <text evidence="6">Quinol/quinone metabolism; menaquinone biosynthesis.</text>
</comment>
<reference evidence="10" key="1">
    <citation type="submission" date="2011-01" db="EMBL/GenBank/DDBJ databases">
        <title>Complete sequence of chromosome of Thermovibrio ammonificans HB-1.</title>
        <authorList>
            <consortium name="US DOE Joint Genome Institute"/>
            <person name="Lucas S."/>
            <person name="Copeland A."/>
            <person name="Lapidus A."/>
            <person name="Cheng J.-F."/>
            <person name="Goodwin L."/>
            <person name="Pitluck S."/>
            <person name="Davenport K."/>
            <person name="Detter J.C."/>
            <person name="Han C."/>
            <person name="Tapia R."/>
            <person name="Land M."/>
            <person name="Hauser L."/>
            <person name="Kyrpides N."/>
            <person name="Ivanova N."/>
            <person name="Ovchinnikova G."/>
            <person name="Vetriani C."/>
            <person name="Woyke T."/>
        </authorList>
    </citation>
    <scope>NUCLEOTIDE SEQUENCE [LARGE SCALE GENOMIC DNA]</scope>
    <source>
        <strain evidence="10">HB-1</strain>
    </source>
</reference>
<keyword evidence="11" id="KW-1185">Reference proteome</keyword>
<evidence type="ECO:0000256" key="2">
    <source>
        <dbReference type="ARBA" id="ARBA00022691"/>
    </source>
</evidence>
<feature type="binding site" evidence="8">
    <location>
        <position position="188"/>
    </location>
    <ligand>
        <name>S-adenosyl-L-methionine</name>
        <dbReference type="ChEBI" id="CHEBI:59789"/>
    </ligand>
</feature>
<dbReference type="NCBIfam" id="TIGR03700">
    <property type="entry name" value="mena_SCO4494"/>
    <property type="match status" value="1"/>
</dbReference>